<dbReference type="InterPro" id="IPR000674">
    <property type="entry name" value="Ald_Oxase/Xan_DH_a/b"/>
</dbReference>
<keyword evidence="2 4" id="KW-0560">Oxidoreductase</keyword>
<dbReference type="Pfam" id="PF02738">
    <property type="entry name" value="MoCoBD_1"/>
    <property type="match status" value="1"/>
</dbReference>
<dbReference type="Pfam" id="PF20256">
    <property type="entry name" value="MoCoBD_2"/>
    <property type="match status" value="1"/>
</dbReference>
<dbReference type="InterPro" id="IPR008274">
    <property type="entry name" value="AldOxase/xan_DH_MoCoBD1"/>
</dbReference>
<sequence length="772" mass="82381">MNHVANQKFGIGAPVRRKEDKAFITGGGRYVADVTPEGTLHAVVLRSPMAHATFTLGDLGAARSAPGVHLVLTGADVADLGPMPCAAMPTQPDGSKPEVPDFPVLCRDRVRFVGDAIAFVVADSVNEAKSAAELIEIDFEPLDAIADTGRALGDGVPLVWEDRGTNHAYETIVGDADKVEAAFAGADRVVSIALINNRVVTNYMEPRGAVAEIDTETGKLKLTVASQGVHSMHRLISEKILKIDPDTLRVVTHDVGGGFGTKMFVYREYPLALHAARLLGRPVKWVADRTDHFLGDSHGRDNVTSAEVALDKDGRFLGLKVDIIANMGAYFAQFGPYIPWLGATMMTGVYDIPAARTHIRGVFTHTVPLDAYRGAGRPESAFLLERLVDKCARETGIPQDEIRRRNFIQPDAFPYATPGGRTYDVGEFAGHLDKALEVSDWTGFEARLADSRARGLYRGIGLATYIEACAFAGSEGAEVRLEEDGSLSILIGTMSNGQGHATAYGQIAAGYFGVDLDRVNLVQGDTAKLKSGGGTGGSRSIPLGLPSVDIASRTLVEQLKEIAADRLEASVEDLELADGEVRVVGTDKAVSLVDLAQTVGDREQLSAKGKFKQDEATYPNGSHVCEVEIDPETGVTRIVRYTIVDDFGVTVNPILLAGQVHGGVVQAAGQALMEHAVYDEDGQLMTASFLDYTMPRADDMPDIGFQTRNVPSTTNMLGIKGAGEAGTIGATPAVMNAVVDALHRSCGIVHIDMPATPLRVWEAIRRASASAD</sequence>
<dbReference type="InterPro" id="IPR036856">
    <property type="entry name" value="Ald_Oxase/Xan_DH_a/b_sf"/>
</dbReference>
<evidence type="ECO:0000313" key="5">
    <source>
        <dbReference type="Proteomes" id="UP001209755"/>
    </source>
</evidence>
<gene>
    <name evidence="4" type="ORF">M2319_004606</name>
</gene>
<dbReference type="Gene3D" id="3.30.365.10">
    <property type="entry name" value="Aldehyde oxidase/xanthine dehydrogenase, molybdopterin binding domain"/>
    <property type="match status" value="4"/>
</dbReference>
<dbReference type="Proteomes" id="UP001209755">
    <property type="component" value="Unassembled WGS sequence"/>
</dbReference>
<dbReference type="EMBL" id="JAOQNS010000022">
    <property type="protein sequence ID" value="MCW2310240.1"/>
    <property type="molecule type" value="Genomic_DNA"/>
</dbReference>
<evidence type="ECO:0000313" key="4">
    <source>
        <dbReference type="EMBL" id="MCW2310240.1"/>
    </source>
</evidence>
<organism evidence="4 5">
    <name type="scientific">Rhodobium gokarnense</name>
    <dbReference type="NCBI Taxonomy" id="364296"/>
    <lineage>
        <taxon>Bacteria</taxon>
        <taxon>Pseudomonadati</taxon>
        <taxon>Pseudomonadota</taxon>
        <taxon>Alphaproteobacteria</taxon>
        <taxon>Hyphomicrobiales</taxon>
        <taxon>Rhodobiaceae</taxon>
        <taxon>Rhodobium</taxon>
    </lineage>
</organism>
<dbReference type="SUPFAM" id="SSF56003">
    <property type="entry name" value="Molybdenum cofactor-binding domain"/>
    <property type="match status" value="1"/>
</dbReference>
<evidence type="ECO:0000256" key="2">
    <source>
        <dbReference type="ARBA" id="ARBA00023002"/>
    </source>
</evidence>
<dbReference type="EC" id="1.2.7.4" evidence="4"/>
<dbReference type="InterPro" id="IPR016208">
    <property type="entry name" value="Ald_Oxase/xanthine_DH-like"/>
</dbReference>
<evidence type="ECO:0000256" key="1">
    <source>
        <dbReference type="ARBA" id="ARBA00022505"/>
    </source>
</evidence>
<dbReference type="SUPFAM" id="SSF54665">
    <property type="entry name" value="CO dehydrogenase molybdoprotein N-domain-like"/>
    <property type="match status" value="1"/>
</dbReference>
<keyword evidence="5" id="KW-1185">Reference proteome</keyword>
<dbReference type="PANTHER" id="PTHR11908">
    <property type="entry name" value="XANTHINE DEHYDROGENASE"/>
    <property type="match status" value="1"/>
</dbReference>
<dbReference type="PANTHER" id="PTHR11908:SF132">
    <property type="entry name" value="ALDEHYDE OXIDASE 1-RELATED"/>
    <property type="match status" value="1"/>
</dbReference>
<feature type="domain" description="Aldehyde oxidase/xanthine dehydrogenase a/b hammerhead" evidence="3">
    <location>
        <begin position="25"/>
        <end position="143"/>
    </location>
</feature>
<dbReference type="Gene3D" id="3.90.1170.50">
    <property type="entry name" value="Aldehyde oxidase/xanthine dehydrogenase, a/b hammerhead"/>
    <property type="match status" value="1"/>
</dbReference>
<dbReference type="SMART" id="SM01008">
    <property type="entry name" value="Ald_Xan_dh_C"/>
    <property type="match status" value="1"/>
</dbReference>
<dbReference type="InterPro" id="IPR046867">
    <property type="entry name" value="AldOxase/xan_DH_MoCoBD2"/>
</dbReference>
<dbReference type="GO" id="GO:0043885">
    <property type="term" value="F:anaerobic carbon-monoxide dehydrogenase activity"/>
    <property type="evidence" value="ECO:0007669"/>
    <property type="project" value="UniProtKB-EC"/>
</dbReference>
<evidence type="ECO:0000259" key="3">
    <source>
        <dbReference type="SMART" id="SM01008"/>
    </source>
</evidence>
<reference evidence="5" key="1">
    <citation type="submission" date="2023-07" db="EMBL/GenBank/DDBJ databases">
        <title>Genome sequencing of Purple Non-Sulfur Bacteria from various extreme environments.</title>
        <authorList>
            <person name="Mayer M."/>
        </authorList>
    </citation>
    <scope>NUCLEOTIDE SEQUENCE [LARGE SCALE GENOMIC DNA]</scope>
    <source>
        <strain evidence="5">DSM 17935</strain>
    </source>
</reference>
<dbReference type="Pfam" id="PF01315">
    <property type="entry name" value="Ald_Xan_dh_C"/>
    <property type="match status" value="1"/>
</dbReference>
<name>A0ABT3HIL0_9HYPH</name>
<accession>A0ABT3HIL0</accession>
<keyword evidence="1" id="KW-0500">Molybdenum</keyword>
<dbReference type="InterPro" id="IPR037165">
    <property type="entry name" value="AldOxase/xan_DH_Mopterin-bd_sf"/>
</dbReference>
<dbReference type="RefSeq" id="WP_264603808.1">
    <property type="nucleotide sequence ID" value="NZ_JAOQNS010000022.1"/>
</dbReference>
<comment type="caution">
    <text evidence="4">The sequence shown here is derived from an EMBL/GenBank/DDBJ whole genome shotgun (WGS) entry which is preliminary data.</text>
</comment>
<proteinExistence type="predicted"/>
<protein>
    <submittedName>
        <fullName evidence="4">Carbon-monoxide dehydrogenase large subunit</fullName>
        <ecNumber evidence="4">1.2.7.4</ecNumber>
    </submittedName>
</protein>